<dbReference type="Proteomes" id="UP000001338">
    <property type="component" value="Unassembled WGS sequence"/>
</dbReference>
<accession>A0A828YYC2</accession>
<evidence type="ECO:0000313" key="2">
    <source>
        <dbReference type="EMBL" id="EKR63553.1"/>
    </source>
</evidence>
<comment type="caution">
    <text evidence="2">The sequence shown here is derived from an EMBL/GenBank/DDBJ whole genome shotgun (WGS) entry which is preliminary data.</text>
</comment>
<protein>
    <submittedName>
        <fullName evidence="2">Uncharacterized protein</fullName>
    </submittedName>
</protein>
<organism evidence="2 3">
    <name type="scientific">Leptospira weilii str. 2006001853</name>
    <dbReference type="NCBI Taxonomy" id="1001589"/>
    <lineage>
        <taxon>Bacteria</taxon>
        <taxon>Pseudomonadati</taxon>
        <taxon>Spirochaetota</taxon>
        <taxon>Spirochaetia</taxon>
        <taxon>Leptospirales</taxon>
        <taxon>Leptospiraceae</taxon>
        <taxon>Leptospira</taxon>
    </lineage>
</organism>
<sequence length="57" mass="6379">MRKNKVTSLSEFLQNLPALEWIKAGGSSMSNGIKGKPTQSLKQKNSKLRINFKSEND</sequence>
<evidence type="ECO:0000256" key="1">
    <source>
        <dbReference type="SAM" id="MobiDB-lite"/>
    </source>
</evidence>
<name>A0A828YYC2_9LEPT</name>
<dbReference type="RefSeq" id="WP_004496981.1">
    <property type="nucleotide sequence ID" value="NZ_AFLV02000058.1"/>
</dbReference>
<gene>
    <name evidence="2" type="ORF">LEP1GSC036_4252</name>
</gene>
<feature type="compositionally biased region" description="Polar residues" evidence="1">
    <location>
        <begin position="27"/>
        <end position="43"/>
    </location>
</feature>
<dbReference type="AlphaFoldDB" id="A0A828YYC2"/>
<dbReference type="GeneID" id="61114616"/>
<feature type="region of interest" description="Disordered" evidence="1">
    <location>
        <begin position="27"/>
        <end position="57"/>
    </location>
</feature>
<proteinExistence type="predicted"/>
<dbReference type="EMBL" id="AFLV02000058">
    <property type="protein sequence ID" value="EKR63553.1"/>
    <property type="molecule type" value="Genomic_DNA"/>
</dbReference>
<evidence type="ECO:0000313" key="3">
    <source>
        <dbReference type="Proteomes" id="UP000001338"/>
    </source>
</evidence>
<reference evidence="2 3" key="1">
    <citation type="submission" date="2012-10" db="EMBL/GenBank/DDBJ databases">
        <authorList>
            <person name="Harkins D.M."/>
            <person name="Durkin A.S."/>
            <person name="Brinkac L.M."/>
            <person name="Haft D.H."/>
            <person name="Selengut J.D."/>
            <person name="Sanka R."/>
            <person name="DePew J."/>
            <person name="Purushe J."/>
            <person name="Whelen A.C."/>
            <person name="Vinetz J.M."/>
            <person name="Sutton G.G."/>
            <person name="Nierman W.C."/>
            <person name="Fouts D.E."/>
        </authorList>
    </citation>
    <scope>NUCLEOTIDE SEQUENCE [LARGE SCALE GENOMIC DNA]</scope>
    <source>
        <strain evidence="2 3">2006001853</strain>
    </source>
</reference>